<evidence type="ECO:0000313" key="2">
    <source>
        <dbReference type="EMBL" id="KAL2285002.1"/>
    </source>
</evidence>
<dbReference type="PANTHER" id="PTHR38847:SF1">
    <property type="entry name" value="PSEUDOURIDINE SYNTHASE RSUA_RLUA-LIKE DOMAIN-CONTAINING PROTEIN"/>
    <property type="match status" value="1"/>
</dbReference>
<keyword evidence="3" id="KW-1185">Reference proteome</keyword>
<gene>
    <name evidence="2" type="ORF">FJTKL_08535</name>
</gene>
<dbReference type="Pfam" id="PF14273">
    <property type="entry name" value="DUF4360"/>
    <property type="match status" value="1"/>
</dbReference>
<protein>
    <recommendedName>
        <fullName evidence="4">Secreted protein</fullName>
    </recommendedName>
</protein>
<dbReference type="Proteomes" id="UP001600888">
    <property type="component" value="Unassembled WGS sequence"/>
</dbReference>
<keyword evidence="1" id="KW-0732">Signal</keyword>
<name>A0ABR4ERD5_9PEZI</name>
<evidence type="ECO:0008006" key="4">
    <source>
        <dbReference type="Google" id="ProtNLM"/>
    </source>
</evidence>
<evidence type="ECO:0000313" key="3">
    <source>
        <dbReference type="Proteomes" id="UP001600888"/>
    </source>
</evidence>
<dbReference type="EMBL" id="JBAWTH010000033">
    <property type="protein sequence ID" value="KAL2285002.1"/>
    <property type="molecule type" value="Genomic_DNA"/>
</dbReference>
<reference evidence="2 3" key="1">
    <citation type="submission" date="2024-03" db="EMBL/GenBank/DDBJ databases">
        <title>A high-quality draft genome sequence of Diaporthe vaccinii, a causative agent of upright dieback and viscid rot disease in cranberry plants.</title>
        <authorList>
            <person name="Sarrasin M."/>
            <person name="Lang B.F."/>
            <person name="Burger G."/>
        </authorList>
    </citation>
    <scope>NUCLEOTIDE SEQUENCE [LARGE SCALE GENOMIC DNA]</scope>
    <source>
        <strain evidence="2 3">IS7</strain>
    </source>
</reference>
<accession>A0ABR4ERD5</accession>
<feature type="chain" id="PRO_5045359759" description="Secreted protein" evidence="1">
    <location>
        <begin position="16"/>
        <end position="172"/>
    </location>
</feature>
<sequence>MKFLPLLLVPALVAAQDITIANVQYSGNGCPQGTVSTSISSDKTQIHLTLSYPAGYSFAVIDSTYHGYAQLEAGVTGTFYSQYYFSSDASKTCTTQSSIAGGGVWADGQVYTKEDVVPSPNYVKSKCGTTEILNVNNRVALTSTNSNASGQLTDDDATVDVSQQVHIKWFTC</sequence>
<dbReference type="PANTHER" id="PTHR38847">
    <property type="match status" value="1"/>
</dbReference>
<dbReference type="InterPro" id="IPR025649">
    <property type="entry name" value="DUF4360"/>
</dbReference>
<comment type="caution">
    <text evidence="2">The sequence shown here is derived from an EMBL/GenBank/DDBJ whole genome shotgun (WGS) entry which is preliminary data.</text>
</comment>
<feature type="signal peptide" evidence="1">
    <location>
        <begin position="1"/>
        <end position="15"/>
    </location>
</feature>
<evidence type="ECO:0000256" key="1">
    <source>
        <dbReference type="SAM" id="SignalP"/>
    </source>
</evidence>
<proteinExistence type="predicted"/>
<organism evidence="2 3">
    <name type="scientific">Diaporthe vaccinii</name>
    <dbReference type="NCBI Taxonomy" id="105482"/>
    <lineage>
        <taxon>Eukaryota</taxon>
        <taxon>Fungi</taxon>
        <taxon>Dikarya</taxon>
        <taxon>Ascomycota</taxon>
        <taxon>Pezizomycotina</taxon>
        <taxon>Sordariomycetes</taxon>
        <taxon>Sordariomycetidae</taxon>
        <taxon>Diaporthales</taxon>
        <taxon>Diaporthaceae</taxon>
        <taxon>Diaporthe</taxon>
        <taxon>Diaporthe eres species complex</taxon>
    </lineage>
</organism>